<organism evidence="3 4">
    <name type="scientific">Streptomyces capitiformicae</name>
    <dbReference type="NCBI Taxonomy" id="2014920"/>
    <lineage>
        <taxon>Bacteria</taxon>
        <taxon>Bacillati</taxon>
        <taxon>Actinomycetota</taxon>
        <taxon>Actinomycetes</taxon>
        <taxon>Kitasatosporales</taxon>
        <taxon>Streptomycetaceae</taxon>
        <taxon>Streptomyces</taxon>
    </lineage>
</organism>
<evidence type="ECO:0000313" key="4">
    <source>
        <dbReference type="Proteomes" id="UP000603227"/>
    </source>
</evidence>
<accession>A0A918ZQ33</accession>
<keyword evidence="4" id="KW-1185">Reference proteome</keyword>
<dbReference type="AlphaFoldDB" id="A0A918ZQ33"/>
<proteinExistence type="predicted"/>
<protein>
    <submittedName>
        <fullName evidence="3">Uncharacterized protein</fullName>
    </submittedName>
</protein>
<gene>
    <name evidence="3" type="ORF">GCM10017771_86130</name>
</gene>
<evidence type="ECO:0000313" key="3">
    <source>
        <dbReference type="EMBL" id="GHE62878.1"/>
    </source>
</evidence>
<reference evidence="3" key="1">
    <citation type="journal article" date="2014" name="Int. J. Syst. Evol. Microbiol.">
        <title>Complete genome sequence of Corynebacterium casei LMG S-19264T (=DSM 44701T), isolated from a smear-ripened cheese.</title>
        <authorList>
            <consortium name="US DOE Joint Genome Institute (JGI-PGF)"/>
            <person name="Walter F."/>
            <person name="Albersmeier A."/>
            <person name="Kalinowski J."/>
            <person name="Ruckert C."/>
        </authorList>
    </citation>
    <scope>NUCLEOTIDE SEQUENCE</scope>
    <source>
        <strain evidence="3">CGMCC 4.7403</strain>
    </source>
</reference>
<reference evidence="3" key="2">
    <citation type="submission" date="2020-09" db="EMBL/GenBank/DDBJ databases">
        <authorList>
            <person name="Sun Q."/>
            <person name="Zhou Y."/>
        </authorList>
    </citation>
    <scope>NUCLEOTIDE SEQUENCE</scope>
    <source>
        <strain evidence="3">CGMCC 4.7403</strain>
    </source>
</reference>
<dbReference type="Proteomes" id="UP000603227">
    <property type="component" value="Unassembled WGS sequence"/>
</dbReference>
<sequence>MAYYGWYEIRVQHDPTTQDPVIDAAGTVQRAIAEFLDTLGTAAIAVVFAGLLITVAALARRRRTRRTRGTETGGRQAPGRAS</sequence>
<feature type="region of interest" description="Disordered" evidence="1">
    <location>
        <begin position="61"/>
        <end position="82"/>
    </location>
</feature>
<dbReference type="RefSeq" id="WP_229914416.1">
    <property type="nucleotide sequence ID" value="NZ_BNAT01000056.1"/>
</dbReference>
<keyword evidence="2" id="KW-0472">Membrane</keyword>
<name>A0A918ZQ33_9ACTN</name>
<dbReference type="EMBL" id="BNAT01000056">
    <property type="protein sequence ID" value="GHE62878.1"/>
    <property type="molecule type" value="Genomic_DNA"/>
</dbReference>
<keyword evidence="2" id="KW-0812">Transmembrane</keyword>
<feature type="transmembrane region" description="Helical" evidence="2">
    <location>
        <begin position="39"/>
        <end position="59"/>
    </location>
</feature>
<comment type="caution">
    <text evidence="3">The sequence shown here is derived from an EMBL/GenBank/DDBJ whole genome shotgun (WGS) entry which is preliminary data.</text>
</comment>
<evidence type="ECO:0000256" key="1">
    <source>
        <dbReference type="SAM" id="MobiDB-lite"/>
    </source>
</evidence>
<evidence type="ECO:0000256" key="2">
    <source>
        <dbReference type="SAM" id="Phobius"/>
    </source>
</evidence>
<keyword evidence="2" id="KW-1133">Transmembrane helix</keyword>